<dbReference type="GO" id="GO:0030272">
    <property type="term" value="F:5-formyltetrahydrofolate cyclo-ligase activity"/>
    <property type="evidence" value="ECO:0007669"/>
    <property type="project" value="UniProtKB-EC"/>
</dbReference>
<dbReference type="Proteomes" id="UP000217209">
    <property type="component" value="Chromosome"/>
</dbReference>
<keyword evidence="5" id="KW-0460">Magnesium</keyword>
<dbReference type="GO" id="GO:0005524">
    <property type="term" value="F:ATP binding"/>
    <property type="evidence" value="ECO:0007669"/>
    <property type="project" value="UniProtKB-KW"/>
</dbReference>
<dbReference type="SUPFAM" id="SSF100950">
    <property type="entry name" value="NagB/RpiA/CoA transferase-like"/>
    <property type="match status" value="1"/>
</dbReference>
<keyword evidence="7" id="KW-1185">Reference proteome</keyword>
<comment type="similarity">
    <text evidence="1 5">Belongs to the 5-formyltetrahydrofolate cyclo-ligase family.</text>
</comment>
<dbReference type="PANTHER" id="PTHR23407:SF1">
    <property type="entry name" value="5-FORMYLTETRAHYDROFOLATE CYCLO-LIGASE"/>
    <property type="match status" value="1"/>
</dbReference>
<comment type="cofactor">
    <cofactor evidence="5">
        <name>Mg(2+)</name>
        <dbReference type="ChEBI" id="CHEBI:18420"/>
    </cofactor>
</comment>
<evidence type="ECO:0000256" key="1">
    <source>
        <dbReference type="ARBA" id="ARBA00010638"/>
    </source>
</evidence>
<feature type="binding site" evidence="4">
    <location>
        <begin position="118"/>
        <end position="126"/>
    </location>
    <ligand>
        <name>ATP</name>
        <dbReference type="ChEBI" id="CHEBI:30616"/>
    </ligand>
</feature>
<comment type="catalytic activity">
    <reaction evidence="5">
        <text>(6S)-5-formyl-5,6,7,8-tetrahydrofolate + ATP = (6R)-5,10-methenyltetrahydrofolate + ADP + phosphate</text>
        <dbReference type="Rhea" id="RHEA:10488"/>
        <dbReference type="ChEBI" id="CHEBI:30616"/>
        <dbReference type="ChEBI" id="CHEBI:43474"/>
        <dbReference type="ChEBI" id="CHEBI:57455"/>
        <dbReference type="ChEBI" id="CHEBI:57457"/>
        <dbReference type="ChEBI" id="CHEBI:456216"/>
        <dbReference type="EC" id="6.3.3.2"/>
    </reaction>
</comment>
<dbReference type="InterPro" id="IPR024185">
    <property type="entry name" value="FTHF_cligase-like_sf"/>
</dbReference>
<evidence type="ECO:0000256" key="2">
    <source>
        <dbReference type="ARBA" id="ARBA00022741"/>
    </source>
</evidence>
<dbReference type="InterPro" id="IPR002698">
    <property type="entry name" value="FTHF_cligase"/>
</dbReference>
<keyword evidence="3 4" id="KW-0067">ATP-binding</keyword>
<organism evidence="6 7">
    <name type="scientific">Corynebacterium glaucum</name>
    <dbReference type="NCBI Taxonomy" id="187491"/>
    <lineage>
        <taxon>Bacteria</taxon>
        <taxon>Bacillati</taxon>
        <taxon>Actinomycetota</taxon>
        <taxon>Actinomycetes</taxon>
        <taxon>Mycobacteriales</taxon>
        <taxon>Corynebacteriaceae</taxon>
        <taxon>Corynebacterium</taxon>
    </lineage>
</organism>
<dbReference type="EC" id="6.3.3.2" evidence="5"/>
<dbReference type="Pfam" id="PF01812">
    <property type="entry name" value="5-FTHF_cyc-lig"/>
    <property type="match status" value="1"/>
</dbReference>
<evidence type="ECO:0000256" key="3">
    <source>
        <dbReference type="ARBA" id="ARBA00022840"/>
    </source>
</evidence>
<evidence type="ECO:0000313" key="6">
    <source>
        <dbReference type="EMBL" id="AQQ14738.1"/>
    </source>
</evidence>
<keyword evidence="5" id="KW-0479">Metal-binding</keyword>
<evidence type="ECO:0000256" key="4">
    <source>
        <dbReference type="PIRSR" id="PIRSR006806-1"/>
    </source>
</evidence>
<proteinExistence type="inferred from homology"/>
<dbReference type="GO" id="GO:0035999">
    <property type="term" value="P:tetrahydrofolate interconversion"/>
    <property type="evidence" value="ECO:0007669"/>
    <property type="project" value="TreeGrafter"/>
</dbReference>
<evidence type="ECO:0000313" key="7">
    <source>
        <dbReference type="Proteomes" id="UP000217209"/>
    </source>
</evidence>
<dbReference type="AlphaFoldDB" id="A0A1Q2HV66"/>
<dbReference type="KEGG" id="cgv:CGLAU_03805"/>
<feature type="binding site" evidence="4">
    <location>
        <position position="39"/>
    </location>
    <ligand>
        <name>substrate</name>
    </ligand>
</feature>
<accession>A0A1Q2HV66</accession>
<keyword evidence="6" id="KW-0436">Ligase</keyword>
<name>A0A1Q2HV66_9CORY</name>
<dbReference type="Gene3D" id="3.40.50.10420">
    <property type="entry name" value="NagB/RpiA/CoA transferase-like"/>
    <property type="match status" value="1"/>
</dbReference>
<dbReference type="InterPro" id="IPR037171">
    <property type="entry name" value="NagB/RpiA_transferase-like"/>
</dbReference>
<dbReference type="NCBIfam" id="TIGR02727">
    <property type="entry name" value="MTHFS_bact"/>
    <property type="match status" value="1"/>
</dbReference>
<gene>
    <name evidence="6" type="ORF">CGLAU_03805</name>
</gene>
<protein>
    <recommendedName>
        <fullName evidence="5">5-formyltetrahydrofolate cyclo-ligase</fullName>
        <ecNumber evidence="5">6.3.3.2</ecNumber>
    </recommendedName>
</protein>
<reference evidence="6 7" key="1">
    <citation type="submission" date="2016-12" db="EMBL/GenBank/DDBJ databases">
        <authorList>
            <person name="Song W.-J."/>
            <person name="Kurnit D.M."/>
        </authorList>
    </citation>
    <scope>NUCLEOTIDE SEQUENCE [LARGE SCALE GENOMIC DNA]</scope>
    <source>
        <strain evidence="6 7">DSM 30827</strain>
    </source>
</reference>
<dbReference type="GO" id="GO:0046872">
    <property type="term" value="F:metal ion binding"/>
    <property type="evidence" value="ECO:0007669"/>
    <property type="project" value="UniProtKB-KW"/>
</dbReference>
<keyword evidence="2 4" id="KW-0547">Nucleotide-binding</keyword>
<dbReference type="EMBL" id="CP019688">
    <property type="protein sequence ID" value="AQQ14738.1"/>
    <property type="molecule type" value="Genomic_DNA"/>
</dbReference>
<evidence type="ECO:0000256" key="5">
    <source>
        <dbReference type="RuleBase" id="RU361279"/>
    </source>
</evidence>
<sequence>MPERKAQLDAEIVTYSIAAMTHFGALNQPIAAYNPLPSEPGPADYAACLNAHAQSVWLPISLAEGVLAWASTPQDGQAERQGALGITEPQGPRFNSNVLRACALVIAPAMAVDKHGLRLGKGAGYYDRALVGLDVPVAAVVYDTEFVAAVPHEAHDAPVDAVITPSGFFPL</sequence>
<dbReference type="PANTHER" id="PTHR23407">
    <property type="entry name" value="ATPASE INHIBITOR/5-FORMYLTETRAHYDROFOLATE CYCLO-LIGASE"/>
    <property type="match status" value="1"/>
</dbReference>
<dbReference type="PIRSF" id="PIRSF006806">
    <property type="entry name" value="FTHF_cligase"/>
    <property type="match status" value="1"/>
</dbReference>
<dbReference type="GO" id="GO:0009396">
    <property type="term" value="P:folic acid-containing compound biosynthetic process"/>
    <property type="evidence" value="ECO:0007669"/>
    <property type="project" value="TreeGrafter"/>
</dbReference>